<dbReference type="EMBL" id="JARYMX010000007">
    <property type="protein sequence ID" value="KAJ9541948.1"/>
    <property type="molecule type" value="Genomic_DNA"/>
</dbReference>
<evidence type="ECO:0000313" key="3">
    <source>
        <dbReference type="Proteomes" id="UP001172457"/>
    </source>
</evidence>
<name>A0AA38SGI4_9ASTR</name>
<dbReference type="InterPro" id="IPR029480">
    <property type="entry name" value="Transpos_assoc"/>
</dbReference>
<comment type="caution">
    <text evidence="2">The sequence shown here is derived from an EMBL/GenBank/DDBJ whole genome shotgun (WGS) entry which is preliminary data.</text>
</comment>
<evidence type="ECO:0000259" key="1">
    <source>
        <dbReference type="Pfam" id="PF13963"/>
    </source>
</evidence>
<dbReference type="Proteomes" id="UP001172457">
    <property type="component" value="Chromosome 7"/>
</dbReference>
<keyword evidence="3" id="KW-1185">Reference proteome</keyword>
<sequence length="137" mass="15472">MFSIESSNGNILCPCIKCGNEAWVNLEEARMHLICNGFLKGYRIPPSISQPSCPTLETLDDMQGLVHDAFGNLDENIFEDENICEGEVDIEEEEPDEPNAEAKSFINYWKMQRKNYILGAKSSLYFHLSLNCFIASA</sequence>
<organism evidence="2 3">
    <name type="scientific">Centaurea solstitialis</name>
    <name type="common">yellow star-thistle</name>
    <dbReference type="NCBI Taxonomy" id="347529"/>
    <lineage>
        <taxon>Eukaryota</taxon>
        <taxon>Viridiplantae</taxon>
        <taxon>Streptophyta</taxon>
        <taxon>Embryophyta</taxon>
        <taxon>Tracheophyta</taxon>
        <taxon>Spermatophyta</taxon>
        <taxon>Magnoliopsida</taxon>
        <taxon>eudicotyledons</taxon>
        <taxon>Gunneridae</taxon>
        <taxon>Pentapetalae</taxon>
        <taxon>asterids</taxon>
        <taxon>campanulids</taxon>
        <taxon>Asterales</taxon>
        <taxon>Asteraceae</taxon>
        <taxon>Carduoideae</taxon>
        <taxon>Cardueae</taxon>
        <taxon>Centaureinae</taxon>
        <taxon>Centaurea</taxon>
    </lineage>
</organism>
<feature type="domain" description="Transposase-associated" evidence="1">
    <location>
        <begin position="6"/>
        <end position="43"/>
    </location>
</feature>
<gene>
    <name evidence="2" type="ORF">OSB04_028454</name>
</gene>
<reference evidence="2" key="1">
    <citation type="submission" date="2023-03" db="EMBL/GenBank/DDBJ databases">
        <title>Chromosome-scale reference genome and RAD-based genetic map of yellow starthistle (Centaurea solstitialis) reveal putative structural variation and QTLs associated with invader traits.</title>
        <authorList>
            <person name="Reatini B."/>
            <person name="Cang F.A."/>
            <person name="Jiang Q."/>
            <person name="Mckibben M.T.W."/>
            <person name="Barker M.S."/>
            <person name="Rieseberg L.H."/>
            <person name="Dlugosch K.M."/>
        </authorList>
    </citation>
    <scope>NUCLEOTIDE SEQUENCE</scope>
    <source>
        <strain evidence="2">CAN-66</strain>
        <tissue evidence="2">Leaf</tissue>
    </source>
</reference>
<dbReference type="Pfam" id="PF13963">
    <property type="entry name" value="Transpos_assoc"/>
    <property type="match status" value="1"/>
</dbReference>
<evidence type="ECO:0000313" key="2">
    <source>
        <dbReference type="EMBL" id="KAJ9541948.1"/>
    </source>
</evidence>
<protein>
    <recommendedName>
        <fullName evidence="1">Transposase-associated domain-containing protein</fullName>
    </recommendedName>
</protein>
<dbReference type="AlphaFoldDB" id="A0AA38SGI4"/>
<proteinExistence type="predicted"/>
<accession>A0AA38SGI4</accession>